<reference evidence="1 2" key="1">
    <citation type="journal article" date="2014" name="PLoS ONE">
        <title>Genome Information of Methylobacterium oryzae, a Plant-Probiotic Methylotroph in the Phyllosphere.</title>
        <authorList>
            <person name="Kwak M.J."/>
            <person name="Jeong H."/>
            <person name="Madhaiyan M."/>
            <person name="Lee Y."/>
            <person name="Sa T.M."/>
            <person name="Oh T.K."/>
            <person name="Kim J.F."/>
        </authorList>
    </citation>
    <scope>NUCLEOTIDE SEQUENCE [LARGE SCALE GENOMIC DNA]</scope>
    <source>
        <strain evidence="1 2">CBMB20</strain>
    </source>
</reference>
<dbReference type="RefSeq" id="WP_043380476.1">
    <property type="nucleotide sequence ID" value="NZ_CP003811.1"/>
</dbReference>
<evidence type="ECO:0000313" key="2">
    <source>
        <dbReference type="Proteomes" id="UP000029492"/>
    </source>
</evidence>
<dbReference type="GeneID" id="96605008"/>
<accession>A0A089P7N1</accession>
<gene>
    <name evidence="1" type="ORF">MOC_6268</name>
</gene>
<protein>
    <submittedName>
        <fullName evidence="1">Protein of unassigned function</fullName>
    </submittedName>
</protein>
<keyword evidence="2" id="KW-1185">Reference proteome</keyword>
<name>A0A089P7N1_9HYPH</name>
<proteinExistence type="predicted"/>
<sequence>MMFDSKDVALDALAAQCLRVRELVDTVGDPLMRAVIDLLLLEVARALAETSPQERAGGA</sequence>
<dbReference type="EMBL" id="CP003811">
    <property type="protein sequence ID" value="AIQ94023.1"/>
    <property type="molecule type" value="Genomic_DNA"/>
</dbReference>
<dbReference type="HOGENOM" id="CLU_2955305_0_0_5"/>
<organism evidence="1 2">
    <name type="scientific">Methylobacterium oryzae CBMB20</name>
    <dbReference type="NCBI Taxonomy" id="693986"/>
    <lineage>
        <taxon>Bacteria</taxon>
        <taxon>Pseudomonadati</taxon>
        <taxon>Pseudomonadota</taxon>
        <taxon>Alphaproteobacteria</taxon>
        <taxon>Hyphomicrobiales</taxon>
        <taxon>Methylobacteriaceae</taxon>
        <taxon>Methylobacterium</taxon>
    </lineage>
</organism>
<dbReference type="AlphaFoldDB" id="A0A089P7N1"/>
<dbReference type="STRING" id="693986.MOC_6268"/>
<dbReference type="eggNOG" id="ENOG50310N0">
    <property type="taxonomic scope" value="Bacteria"/>
</dbReference>
<dbReference type="Proteomes" id="UP000029492">
    <property type="component" value="Chromosome"/>
</dbReference>
<evidence type="ECO:0000313" key="1">
    <source>
        <dbReference type="EMBL" id="AIQ94023.1"/>
    </source>
</evidence>
<dbReference type="KEGG" id="mor:MOC_6268"/>